<dbReference type="InterPro" id="IPR011990">
    <property type="entry name" value="TPR-like_helical_dom_sf"/>
</dbReference>
<accession>A0A0L0FFV2</accession>
<dbReference type="RefSeq" id="XP_014148835.1">
    <property type="nucleotide sequence ID" value="XM_014293360.1"/>
</dbReference>
<protein>
    <recommendedName>
        <fullName evidence="3">Trafficking protein particle complex subunit 11 domain-containing protein</fullName>
    </recommendedName>
</protein>
<dbReference type="InterPro" id="IPR045126">
    <property type="entry name" value="TRAPPC10/Trs130"/>
</dbReference>
<evidence type="ECO:0000313" key="1">
    <source>
        <dbReference type="EMBL" id="KNC74933.1"/>
    </source>
</evidence>
<dbReference type="PANTHER" id="PTHR13251">
    <property type="entry name" value="EPILEPSY HOLOPROSENCEPHALY CANDIDATE 1/TMEM1"/>
    <property type="match status" value="1"/>
</dbReference>
<dbReference type="GO" id="GO:0005829">
    <property type="term" value="C:cytosol"/>
    <property type="evidence" value="ECO:0007669"/>
    <property type="project" value="GOC"/>
</dbReference>
<evidence type="ECO:0000313" key="2">
    <source>
        <dbReference type="Proteomes" id="UP000054560"/>
    </source>
</evidence>
<dbReference type="OrthoDB" id="10256906at2759"/>
<dbReference type="PANTHER" id="PTHR13251:SF3">
    <property type="entry name" value="TRAFFICKING PROTEIN PARTICLE COMPLEX SUBUNIT 10"/>
    <property type="match status" value="1"/>
</dbReference>
<dbReference type="Proteomes" id="UP000054560">
    <property type="component" value="Unassembled WGS sequence"/>
</dbReference>
<feature type="non-terminal residue" evidence="1">
    <location>
        <position position="272"/>
    </location>
</feature>
<organism evidence="1 2">
    <name type="scientific">Sphaeroforma arctica JP610</name>
    <dbReference type="NCBI Taxonomy" id="667725"/>
    <lineage>
        <taxon>Eukaryota</taxon>
        <taxon>Ichthyosporea</taxon>
        <taxon>Ichthyophonida</taxon>
        <taxon>Sphaeroforma</taxon>
    </lineage>
</organism>
<dbReference type="EMBL" id="KQ243969">
    <property type="protein sequence ID" value="KNC74933.1"/>
    <property type="molecule type" value="Genomic_DNA"/>
</dbReference>
<proteinExistence type="predicted"/>
<sequence>EDPPTLTRRRRESLMNVISKEGADHLAEQAMEENQKGAELLTKVNITDLSLIDSLRYRSHFDDLYISLALSAIENYNFVKRNRRANLVHRDVAAMLFYRKNYGEAEKHLYIVCEQYVQDGWRSLELDIRSDLAHCQRRCGHYQKYIESCTTLITKACPLPHEEKAPIKGRYECIELIACMGNLQMRHIYDYLDIEYTISVDSSQINLSLAPDIPEKSIYLSGILQYIPLTINTHDGDMLDGTLTFMPSEGLLIEAVRDDRGLMYPASAPDEG</sequence>
<name>A0A0L0FFV2_9EUKA</name>
<dbReference type="GO" id="GO:0034498">
    <property type="term" value="P:early endosome to Golgi transport"/>
    <property type="evidence" value="ECO:0007669"/>
    <property type="project" value="TreeGrafter"/>
</dbReference>
<gene>
    <name evidence="1" type="ORF">SARC_12531</name>
</gene>
<evidence type="ECO:0008006" key="3">
    <source>
        <dbReference type="Google" id="ProtNLM"/>
    </source>
</evidence>
<reference evidence="1 2" key="1">
    <citation type="submission" date="2011-02" db="EMBL/GenBank/DDBJ databases">
        <title>The Genome Sequence of Sphaeroforma arctica JP610.</title>
        <authorList>
            <consortium name="The Broad Institute Genome Sequencing Platform"/>
            <person name="Russ C."/>
            <person name="Cuomo C."/>
            <person name="Young S.K."/>
            <person name="Zeng Q."/>
            <person name="Gargeya S."/>
            <person name="Alvarado L."/>
            <person name="Berlin A."/>
            <person name="Chapman S.B."/>
            <person name="Chen Z."/>
            <person name="Freedman E."/>
            <person name="Gellesch M."/>
            <person name="Goldberg J."/>
            <person name="Griggs A."/>
            <person name="Gujja S."/>
            <person name="Heilman E."/>
            <person name="Heiman D."/>
            <person name="Howarth C."/>
            <person name="Mehta T."/>
            <person name="Neiman D."/>
            <person name="Pearson M."/>
            <person name="Roberts A."/>
            <person name="Saif S."/>
            <person name="Shea T."/>
            <person name="Shenoy N."/>
            <person name="Sisk P."/>
            <person name="Stolte C."/>
            <person name="Sykes S."/>
            <person name="White J."/>
            <person name="Yandava C."/>
            <person name="Burger G."/>
            <person name="Gray M.W."/>
            <person name="Holland P.W.H."/>
            <person name="King N."/>
            <person name="Lang F.B.F."/>
            <person name="Roger A.J."/>
            <person name="Ruiz-Trillo I."/>
            <person name="Haas B."/>
            <person name="Nusbaum C."/>
            <person name="Birren B."/>
        </authorList>
    </citation>
    <scope>NUCLEOTIDE SEQUENCE [LARGE SCALE GENOMIC DNA]</scope>
    <source>
        <strain evidence="1 2">JP610</strain>
    </source>
</reference>
<dbReference type="AlphaFoldDB" id="A0A0L0FFV2"/>
<dbReference type="STRING" id="667725.A0A0L0FFV2"/>
<feature type="non-terminal residue" evidence="1">
    <location>
        <position position="1"/>
    </location>
</feature>
<keyword evidence="2" id="KW-1185">Reference proteome</keyword>
<dbReference type="GO" id="GO:1990071">
    <property type="term" value="C:TRAPPII protein complex"/>
    <property type="evidence" value="ECO:0007669"/>
    <property type="project" value="InterPro"/>
</dbReference>
<dbReference type="SUPFAM" id="SSF48452">
    <property type="entry name" value="TPR-like"/>
    <property type="match status" value="1"/>
</dbReference>
<dbReference type="GeneID" id="25913035"/>
<dbReference type="GO" id="GO:0006891">
    <property type="term" value="P:intra-Golgi vesicle-mediated transport"/>
    <property type="evidence" value="ECO:0007669"/>
    <property type="project" value="TreeGrafter"/>
</dbReference>